<dbReference type="InterPro" id="IPR013264">
    <property type="entry name" value="DNAG_N"/>
</dbReference>
<dbReference type="EMBL" id="VGJX01000470">
    <property type="protein sequence ID" value="MBM3275168.1"/>
    <property type="molecule type" value="Genomic_DNA"/>
</dbReference>
<evidence type="ECO:0000256" key="1">
    <source>
        <dbReference type="SAM" id="MobiDB-lite"/>
    </source>
</evidence>
<evidence type="ECO:0000259" key="2">
    <source>
        <dbReference type="PROSITE" id="PS50880"/>
    </source>
</evidence>
<evidence type="ECO:0000313" key="4">
    <source>
        <dbReference type="Proteomes" id="UP000703893"/>
    </source>
</evidence>
<dbReference type="SUPFAM" id="SSF56731">
    <property type="entry name" value="DNA primase core"/>
    <property type="match status" value="1"/>
</dbReference>
<protein>
    <submittedName>
        <fullName evidence="3">Toprim domain-containing protein</fullName>
    </submittedName>
</protein>
<dbReference type="InterPro" id="IPR006171">
    <property type="entry name" value="TOPRIM_dom"/>
</dbReference>
<dbReference type="InterPro" id="IPR037068">
    <property type="entry name" value="DNA_primase_core_N_sf"/>
</dbReference>
<sequence>TLTEVDAATTDSLRRMREATAEAQTFYRRCFESSEDGAPARDYAKLRRLSSPILERFGIGAAPASRDALFRYLTSRGYEVETLESAGLVRSSMHGGFHDVFRNRLMFPICNEMGSPLAFGARALDPAERAKYINSQETPIYQKGDHVYALHLAKDAIRQADRVLVVEGYMDVIALHQAGIREAVAVLGTAMTQQQARNLLRFTPGKRVLVSFDADAAGREAAGRGIDTLEEVARAVGLHLSVLTMPDAKDPDEFIQNQGADAFRSLMAHGQDVVGFQVERILSRIPDLGTSAANHRALAELAPVFRRLDSPARAEPYFKTIAFRLGLSEYSVSLEFNKHLRHNVAPRAGTRPVAVAQQREAEAERGLIHLMVEDTEIRRVIAESLDSVPFPTPNGQRLRERLVSDLAHLKSWPALVEALEGSPEQSLVLDVRFEDFGNKVSNDRVRTVDNYIDVIAQGFWKKIATSRQEELSRPDLSPEEVQRVTQDMIDAQRRATEHQKRLSGREQTRGQI</sequence>
<dbReference type="Gene3D" id="3.40.1360.10">
    <property type="match status" value="1"/>
</dbReference>
<organism evidence="3 4">
    <name type="scientific">Candidatus Tanganyikabacteria bacterium</name>
    <dbReference type="NCBI Taxonomy" id="2961651"/>
    <lineage>
        <taxon>Bacteria</taxon>
        <taxon>Bacillati</taxon>
        <taxon>Candidatus Sericytochromatia</taxon>
        <taxon>Candidatus Tanganyikabacteria</taxon>
    </lineage>
</organism>
<reference evidence="3 4" key="1">
    <citation type="submission" date="2019-03" db="EMBL/GenBank/DDBJ databases">
        <title>Lake Tanganyika Metagenome-Assembled Genomes (MAGs).</title>
        <authorList>
            <person name="Tran P."/>
        </authorList>
    </citation>
    <scope>NUCLEOTIDE SEQUENCE [LARGE SCALE GENOMIC DNA]</scope>
    <source>
        <strain evidence="3">K_DeepCast_65m_m2_236</strain>
    </source>
</reference>
<feature type="domain" description="Toprim" evidence="2">
    <location>
        <begin position="161"/>
        <end position="248"/>
    </location>
</feature>
<feature type="non-terminal residue" evidence="3">
    <location>
        <position position="1"/>
    </location>
</feature>
<dbReference type="InterPro" id="IPR034151">
    <property type="entry name" value="TOPRIM_DnaG_bac"/>
</dbReference>
<dbReference type="Gene3D" id="3.90.980.10">
    <property type="entry name" value="DNA primase, catalytic core, N-terminal domain"/>
    <property type="match status" value="1"/>
</dbReference>
<dbReference type="CDD" id="cd03364">
    <property type="entry name" value="TOPRIM_DnaG_primases"/>
    <property type="match status" value="1"/>
</dbReference>
<dbReference type="PANTHER" id="PTHR30313">
    <property type="entry name" value="DNA PRIMASE"/>
    <property type="match status" value="1"/>
</dbReference>
<dbReference type="GO" id="GO:0006269">
    <property type="term" value="P:DNA replication, synthesis of primer"/>
    <property type="evidence" value="ECO:0007669"/>
    <property type="project" value="TreeGrafter"/>
</dbReference>
<feature type="region of interest" description="Disordered" evidence="1">
    <location>
        <begin position="492"/>
        <end position="512"/>
    </location>
</feature>
<dbReference type="PROSITE" id="PS50880">
    <property type="entry name" value="TOPRIM"/>
    <property type="match status" value="1"/>
</dbReference>
<gene>
    <name evidence="3" type="ORF">FJZ00_08435</name>
</gene>
<name>A0A937X3G6_9BACT</name>
<dbReference type="FunFam" id="3.40.1360.10:FF:000002">
    <property type="entry name" value="DNA primase"/>
    <property type="match status" value="1"/>
</dbReference>
<dbReference type="Pfam" id="PF13155">
    <property type="entry name" value="Toprim_2"/>
    <property type="match status" value="1"/>
</dbReference>
<dbReference type="SMART" id="SM00493">
    <property type="entry name" value="TOPRIM"/>
    <property type="match status" value="1"/>
</dbReference>
<accession>A0A937X3G6</accession>
<comment type="caution">
    <text evidence="3">The sequence shown here is derived from an EMBL/GenBank/DDBJ whole genome shotgun (WGS) entry which is preliminary data.</text>
</comment>
<dbReference type="PANTHER" id="PTHR30313:SF2">
    <property type="entry name" value="DNA PRIMASE"/>
    <property type="match status" value="1"/>
</dbReference>
<proteinExistence type="predicted"/>
<dbReference type="AlphaFoldDB" id="A0A937X3G6"/>
<dbReference type="InterPro" id="IPR050219">
    <property type="entry name" value="DnaG_primase"/>
</dbReference>
<dbReference type="Proteomes" id="UP000703893">
    <property type="component" value="Unassembled WGS sequence"/>
</dbReference>
<evidence type="ECO:0000313" key="3">
    <source>
        <dbReference type="EMBL" id="MBM3275168.1"/>
    </source>
</evidence>
<dbReference type="Pfam" id="PF08275">
    <property type="entry name" value="DNAG_N"/>
    <property type="match status" value="1"/>
</dbReference>
<dbReference type="GO" id="GO:0005737">
    <property type="term" value="C:cytoplasm"/>
    <property type="evidence" value="ECO:0007669"/>
    <property type="project" value="TreeGrafter"/>
</dbReference>